<dbReference type="EMBL" id="MU277221">
    <property type="protein sequence ID" value="KAI0060142.1"/>
    <property type="molecule type" value="Genomic_DNA"/>
</dbReference>
<evidence type="ECO:0000313" key="1">
    <source>
        <dbReference type="EMBL" id="KAI0060142.1"/>
    </source>
</evidence>
<gene>
    <name evidence="1" type="ORF">BV25DRAFT_1956798</name>
</gene>
<comment type="caution">
    <text evidence="1">The sequence shown here is derived from an EMBL/GenBank/DDBJ whole genome shotgun (WGS) entry which is preliminary data.</text>
</comment>
<evidence type="ECO:0000313" key="2">
    <source>
        <dbReference type="Proteomes" id="UP000814140"/>
    </source>
</evidence>
<reference evidence="1" key="2">
    <citation type="journal article" date="2022" name="New Phytol.">
        <title>Evolutionary transition to the ectomycorrhizal habit in the genomes of a hyperdiverse lineage of mushroom-forming fungi.</title>
        <authorList>
            <person name="Looney B."/>
            <person name="Miyauchi S."/>
            <person name="Morin E."/>
            <person name="Drula E."/>
            <person name="Courty P.E."/>
            <person name="Kohler A."/>
            <person name="Kuo A."/>
            <person name="LaButti K."/>
            <person name="Pangilinan J."/>
            <person name="Lipzen A."/>
            <person name="Riley R."/>
            <person name="Andreopoulos W."/>
            <person name="He G."/>
            <person name="Johnson J."/>
            <person name="Nolan M."/>
            <person name="Tritt A."/>
            <person name="Barry K.W."/>
            <person name="Grigoriev I.V."/>
            <person name="Nagy L.G."/>
            <person name="Hibbett D."/>
            <person name="Henrissat B."/>
            <person name="Matheny P.B."/>
            <person name="Labbe J."/>
            <person name="Martin F.M."/>
        </authorList>
    </citation>
    <scope>NUCLEOTIDE SEQUENCE</scope>
    <source>
        <strain evidence="1">HHB10654</strain>
    </source>
</reference>
<name>A0ACB8SVC8_9AGAM</name>
<reference evidence="1" key="1">
    <citation type="submission" date="2021-03" db="EMBL/GenBank/DDBJ databases">
        <authorList>
            <consortium name="DOE Joint Genome Institute"/>
            <person name="Ahrendt S."/>
            <person name="Looney B.P."/>
            <person name="Miyauchi S."/>
            <person name="Morin E."/>
            <person name="Drula E."/>
            <person name="Courty P.E."/>
            <person name="Chicoki N."/>
            <person name="Fauchery L."/>
            <person name="Kohler A."/>
            <person name="Kuo A."/>
            <person name="Labutti K."/>
            <person name="Pangilinan J."/>
            <person name="Lipzen A."/>
            <person name="Riley R."/>
            <person name="Andreopoulos W."/>
            <person name="He G."/>
            <person name="Johnson J."/>
            <person name="Barry K.W."/>
            <person name="Grigoriev I.V."/>
            <person name="Nagy L."/>
            <person name="Hibbett D."/>
            <person name="Henrissat B."/>
            <person name="Matheny P.B."/>
            <person name="Labbe J."/>
            <person name="Martin F."/>
        </authorList>
    </citation>
    <scope>NUCLEOTIDE SEQUENCE</scope>
    <source>
        <strain evidence="1">HHB10654</strain>
    </source>
</reference>
<protein>
    <submittedName>
        <fullName evidence="1">Uncharacterized protein</fullName>
    </submittedName>
</protein>
<keyword evidence="2" id="KW-1185">Reference proteome</keyword>
<proteinExistence type="predicted"/>
<organism evidence="1 2">
    <name type="scientific">Artomyces pyxidatus</name>
    <dbReference type="NCBI Taxonomy" id="48021"/>
    <lineage>
        <taxon>Eukaryota</taxon>
        <taxon>Fungi</taxon>
        <taxon>Dikarya</taxon>
        <taxon>Basidiomycota</taxon>
        <taxon>Agaricomycotina</taxon>
        <taxon>Agaricomycetes</taxon>
        <taxon>Russulales</taxon>
        <taxon>Auriscalpiaceae</taxon>
        <taxon>Artomyces</taxon>
    </lineage>
</organism>
<accession>A0ACB8SVC8</accession>
<sequence>MADFWRPQSANAAVKIVAPASRDDRPGLPRKGESDSTQRVCRNVLIHGTCKFQDKGCAFSHPPRPSTPPSTAPSQPETPGSARLSQAVNAPVFIPKSSSLPPTSPTPSRAQAQTPLTASTLSTSPPATEYDEHDPYDSNYYYQPDKGDSIYGSDNPYAMEALQSHVQGLDINAYETSDPQAQMMVHSDYDYFQHQPTFIRQPLNYHLYTLPPPSPPPSHFISPTLHTDLQLRSETLLTAPAPGLNLPEELQGYHTIVPLENTAVERRKFGNWYSTVYRATGKDSRGYVLRRIENYRMAYHEAFKGIEQWSQIQHPNIITVQEAFTTRAFGDSSLVCAYTYHPNALTLLDAHIKPKAPIYQNGRLQAAQQYLPERTLWSYIIQIAGAMKAVHDKGLAVRMIDVTKILVTGKNRVRISSCGLADVLTYVPAAASAPGGPLVPGAPSMSSQLIPALQQEDISMFGKLIFALCCNNVNAINNLSKSLEIMTKHYSGDVKNVALFCLSKSATHKHVGQLFDMIGSRLLTEMDDLQNGMDHLEGQLMSELENARLVRLLAKFGFINERPEFARDARWSETGDRYIIKLFRDYVFHQVDAQGNPVVNLSHVLTCLNKLDAGTDERIMLVSRDEQSVLVVTYKDIKACVESAFS</sequence>
<dbReference type="Proteomes" id="UP000814140">
    <property type="component" value="Unassembled WGS sequence"/>
</dbReference>